<accession>A0A2V3WA39</accession>
<dbReference type="Pfam" id="PF13556">
    <property type="entry name" value="HTH_30"/>
    <property type="match status" value="1"/>
</dbReference>
<evidence type="ECO:0000259" key="1">
    <source>
        <dbReference type="Pfam" id="PF13556"/>
    </source>
</evidence>
<keyword evidence="3" id="KW-1185">Reference proteome</keyword>
<comment type="caution">
    <text evidence="2">The sequence shown here is derived from an EMBL/GenBank/DDBJ whole genome shotgun (WGS) entry which is preliminary data.</text>
</comment>
<dbReference type="PANTHER" id="PTHR33744">
    <property type="entry name" value="CARBOHYDRATE DIACID REGULATOR"/>
    <property type="match status" value="1"/>
</dbReference>
<organism evidence="2 3">
    <name type="scientific">Pseudogracilibacillus auburnensis</name>
    <dbReference type="NCBI Taxonomy" id="1494959"/>
    <lineage>
        <taxon>Bacteria</taxon>
        <taxon>Bacillati</taxon>
        <taxon>Bacillota</taxon>
        <taxon>Bacilli</taxon>
        <taxon>Bacillales</taxon>
        <taxon>Bacillaceae</taxon>
        <taxon>Pseudogracilibacillus</taxon>
    </lineage>
</organism>
<dbReference type="AlphaFoldDB" id="A0A2V3WA39"/>
<dbReference type="Proteomes" id="UP000247978">
    <property type="component" value="Unassembled WGS sequence"/>
</dbReference>
<evidence type="ECO:0000313" key="2">
    <source>
        <dbReference type="EMBL" id="PXW90406.1"/>
    </source>
</evidence>
<evidence type="ECO:0000313" key="3">
    <source>
        <dbReference type="Proteomes" id="UP000247978"/>
    </source>
</evidence>
<dbReference type="EMBL" id="QJJQ01000001">
    <property type="protein sequence ID" value="PXW90406.1"/>
    <property type="molecule type" value="Genomic_DNA"/>
</dbReference>
<proteinExistence type="predicted"/>
<sequence>MLKQLQKIYPSIIPFTKKNTVPFHQYVWYVTNKNDVFGIHEDELTKKDVQLLDTFFKRYNQFIPDKTVQEQTWYDRIKTPVVETPSLPYRFVYFSMTKDQIDPISFKEAISELFSKTTPILWEDETSGIIVEEITPTDEQINYEQIIDIFMADLSVHIKFYIGDMQQSFKNLPHYYASLLEIGSLIFQISNKEVINYVESVPYLLLHDLDEETKDQLCTAILKNFHEDDDMIKTLEMFLHSNLNVSETAKKMYMHRNSLQYRIDKFITETGINIQKFDDAVAVKLALLIKRMK</sequence>
<reference evidence="2 3" key="1">
    <citation type="submission" date="2018-05" db="EMBL/GenBank/DDBJ databases">
        <title>Genomic Encyclopedia of Type Strains, Phase IV (KMG-IV): sequencing the most valuable type-strain genomes for metagenomic binning, comparative biology and taxonomic classification.</title>
        <authorList>
            <person name="Goeker M."/>
        </authorList>
    </citation>
    <scope>NUCLEOTIDE SEQUENCE [LARGE SCALE GENOMIC DNA]</scope>
    <source>
        <strain evidence="2 3">DSM 28556</strain>
    </source>
</reference>
<dbReference type="Gene3D" id="1.10.10.2840">
    <property type="entry name" value="PucR C-terminal helix-turn-helix domain"/>
    <property type="match status" value="1"/>
</dbReference>
<dbReference type="InterPro" id="IPR051448">
    <property type="entry name" value="CdaR-like_regulators"/>
</dbReference>
<dbReference type="InterPro" id="IPR042070">
    <property type="entry name" value="PucR_C-HTH_sf"/>
</dbReference>
<dbReference type="RefSeq" id="WP_110393670.1">
    <property type="nucleotide sequence ID" value="NZ_JBHUHB010000001.1"/>
</dbReference>
<dbReference type="PANTHER" id="PTHR33744:SF15">
    <property type="entry name" value="CARBOHYDRATE DIACID REGULATOR"/>
    <property type="match status" value="1"/>
</dbReference>
<dbReference type="OrthoDB" id="9792148at2"/>
<feature type="domain" description="PucR C-terminal helix-turn-helix" evidence="1">
    <location>
        <begin position="232"/>
        <end position="289"/>
    </location>
</feature>
<protein>
    <submittedName>
        <fullName evidence="2">PucR-like helix-turn-helix protein</fullName>
    </submittedName>
</protein>
<name>A0A2V3WA39_9BACI</name>
<dbReference type="InterPro" id="IPR025736">
    <property type="entry name" value="PucR_C-HTH_dom"/>
</dbReference>
<gene>
    <name evidence="2" type="ORF">DFR56_101318</name>
</gene>